<dbReference type="InterPro" id="IPR036291">
    <property type="entry name" value="NAD(P)-bd_dom_sf"/>
</dbReference>
<comment type="catalytic activity">
    <reaction evidence="5">
        <text>a (2E,4Z)-dienoyl-CoA + NADPH + H(+) = a 4,5-saturated-(3E)-enoyl-CoA + NADP(+)</text>
        <dbReference type="Rhea" id="RHEA:61892"/>
        <dbReference type="ChEBI" id="CHEBI:15378"/>
        <dbReference type="ChEBI" id="CHEBI:57783"/>
        <dbReference type="ChEBI" id="CHEBI:58349"/>
        <dbReference type="ChEBI" id="CHEBI:85099"/>
        <dbReference type="ChEBI" id="CHEBI:85493"/>
        <dbReference type="EC" id="1.3.1.124"/>
    </reaction>
</comment>
<keyword evidence="2" id="KW-0560">Oxidoreductase</keyword>
<proteinExistence type="predicted"/>
<dbReference type="PANTHER" id="PTHR43296:SF2">
    <property type="entry name" value="PEROXISOMAL 2,4-DIENOYL-COA REDUCTASE [(3E)-ENOYL-COA-PRODUCING]"/>
    <property type="match status" value="1"/>
</dbReference>
<accession>A0A4U0Y4P3</accession>
<dbReference type="AlphaFoldDB" id="A0A4U0Y4P3"/>
<dbReference type="InterPro" id="IPR002347">
    <property type="entry name" value="SDR_fam"/>
</dbReference>
<evidence type="ECO:0000313" key="6">
    <source>
        <dbReference type="EMBL" id="TKA83193.1"/>
    </source>
</evidence>
<sequence length="303" mass="31023">MAQSAAKFVSSAWQKGIFDGKVVFCTGGSGDICSAQVRALVYLGANACIVGRNKSKAESVARDIAAVRPGAKVLGLGDADVREAKVLEDAARACVDELGSIDFAIAGAAGNFLAPFLQLSPNAFRTIVDIDLIGAFNTAKATAPYLIRSSAASKGASGRIIFISSTTQYTGRHLVTHGASAKAGIDALSAQLAIELGPRGITSNVIAPGPIAGTEGTRSLLDAGKAQEVSKHIPRGRLGSLKDMSNAAVYLFSDAGDFVNGTILVVDGGAWRTGGGSIGAGIPYPESVTSDEPFAARLKKARL</sequence>
<dbReference type="GO" id="GO:0008670">
    <property type="term" value="F:2,4-dienoyl-CoA reductase (NADPH) activity"/>
    <property type="evidence" value="ECO:0007669"/>
    <property type="project" value="InterPro"/>
</dbReference>
<dbReference type="PRINTS" id="PR00081">
    <property type="entry name" value="GDHRDH"/>
</dbReference>
<dbReference type="STRING" id="329884.A0A4U0Y4P3"/>
<dbReference type="Gene3D" id="3.40.50.720">
    <property type="entry name" value="NAD(P)-binding Rossmann-like Domain"/>
    <property type="match status" value="1"/>
</dbReference>
<dbReference type="OrthoDB" id="2136131at2759"/>
<evidence type="ECO:0000256" key="3">
    <source>
        <dbReference type="ARBA" id="ARBA00026117"/>
    </source>
</evidence>
<reference evidence="6 7" key="1">
    <citation type="submission" date="2017-03" db="EMBL/GenBank/DDBJ databases">
        <title>Genomes of endolithic fungi from Antarctica.</title>
        <authorList>
            <person name="Coleine C."/>
            <person name="Masonjones S."/>
            <person name="Stajich J.E."/>
        </authorList>
    </citation>
    <scope>NUCLEOTIDE SEQUENCE [LARGE SCALE GENOMIC DNA]</scope>
    <source>
        <strain evidence="6 7">CCFEE 5184</strain>
    </source>
</reference>
<protein>
    <recommendedName>
        <fullName evidence="3">2,4-dienoyl-CoA reductase [(3E)-enoyl-CoA-producing]</fullName>
        <ecNumber evidence="3">1.3.1.124</ecNumber>
    </recommendedName>
</protein>
<gene>
    <name evidence="6" type="ORF">B0A55_00679</name>
</gene>
<comment type="catalytic activity">
    <reaction evidence="4">
        <text>a (2E,4E)-dienoyl-CoA + NADPH + H(+) = a 4,5-saturated-(3E)-enoyl-CoA + NADP(+)</text>
        <dbReference type="Rhea" id="RHEA:45912"/>
        <dbReference type="ChEBI" id="CHEBI:15378"/>
        <dbReference type="ChEBI" id="CHEBI:57783"/>
        <dbReference type="ChEBI" id="CHEBI:58349"/>
        <dbReference type="ChEBI" id="CHEBI:85101"/>
        <dbReference type="ChEBI" id="CHEBI:85493"/>
        <dbReference type="EC" id="1.3.1.124"/>
    </reaction>
</comment>
<evidence type="ECO:0000256" key="4">
    <source>
        <dbReference type="ARBA" id="ARBA00048009"/>
    </source>
</evidence>
<name>A0A4U0Y4P3_9PEZI</name>
<dbReference type="PANTHER" id="PTHR43296">
    <property type="entry name" value="PEROXISOMAL 2,4-DIENOYL-COA REDUCTASE"/>
    <property type="match status" value="1"/>
</dbReference>
<dbReference type="GO" id="GO:0005777">
    <property type="term" value="C:peroxisome"/>
    <property type="evidence" value="ECO:0007669"/>
    <property type="project" value="TreeGrafter"/>
</dbReference>
<dbReference type="SUPFAM" id="SSF51735">
    <property type="entry name" value="NAD(P)-binding Rossmann-fold domains"/>
    <property type="match status" value="1"/>
</dbReference>
<evidence type="ECO:0000313" key="7">
    <source>
        <dbReference type="Proteomes" id="UP000309340"/>
    </source>
</evidence>
<keyword evidence="1" id="KW-0521">NADP</keyword>
<organism evidence="6 7">
    <name type="scientific">Friedmanniomyces simplex</name>
    <dbReference type="NCBI Taxonomy" id="329884"/>
    <lineage>
        <taxon>Eukaryota</taxon>
        <taxon>Fungi</taxon>
        <taxon>Dikarya</taxon>
        <taxon>Ascomycota</taxon>
        <taxon>Pezizomycotina</taxon>
        <taxon>Dothideomycetes</taxon>
        <taxon>Dothideomycetidae</taxon>
        <taxon>Mycosphaerellales</taxon>
        <taxon>Teratosphaeriaceae</taxon>
        <taxon>Friedmanniomyces</taxon>
    </lineage>
</organism>
<dbReference type="Pfam" id="PF13561">
    <property type="entry name" value="adh_short_C2"/>
    <property type="match status" value="1"/>
</dbReference>
<evidence type="ECO:0000256" key="2">
    <source>
        <dbReference type="ARBA" id="ARBA00023002"/>
    </source>
</evidence>
<keyword evidence="7" id="KW-1185">Reference proteome</keyword>
<dbReference type="GO" id="GO:0009062">
    <property type="term" value="P:fatty acid catabolic process"/>
    <property type="evidence" value="ECO:0007669"/>
    <property type="project" value="InterPro"/>
</dbReference>
<comment type="caution">
    <text evidence="6">The sequence shown here is derived from an EMBL/GenBank/DDBJ whole genome shotgun (WGS) entry which is preliminary data.</text>
</comment>
<dbReference type="Proteomes" id="UP000309340">
    <property type="component" value="Unassembled WGS sequence"/>
</dbReference>
<dbReference type="EMBL" id="NAJQ01000014">
    <property type="protein sequence ID" value="TKA83193.1"/>
    <property type="molecule type" value="Genomic_DNA"/>
</dbReference>
<dbReference type="EC" id="1.3.1.124" evidence="3"/>
<dbReference type="InterPro" id="IPR045017">
    <property type="entry name" value="DECR2-like"/>
</dbReference>
<evidence type="ECO:0000256" key="1">
    <source>
        <dbReference type="ARBA" id="ARBA00022857"/>
    </source>
</evidence>
<evidence type="ECO:0000256" key="5">
    <source>
        <dbReference type="ARBA" id="ARBA00048340"/>
    </source>
</evidence>